<keyword evidence="8" id="KW-0169">Cobalamin biosynthesis</keyword>
<evidence type="ECO:0000256" key="19">
    <source>
        <dbReference type="SAM" id="Phobius"/>
    </source>
</evidence>
<feature type="transmembrane region" description="Helical" evidence="19">
    <location>
        <begin position="107"/>
        <end position="125"/>
    </location>
</feature>
<evidence type="ECO:0000256" key="13">
    <source>
        <dbReference type="ARBA" id="ARBA00023136"/>
    </source>
</evidence>
<evidence type="ECO:0000256" key="4">
    <source>
        <dbReference type="ARBA" id="ARBA00010561"/>
    </source>
</evidence>
<comment type="similarity">
    <text evidence="4">Belongs to the CobS family.</text>
</comment>
<keyword evidence="10 19" id="KW-0812">Transmembrane</keyword>
<evidence type="ECO:0000256" key="14">
    <source>
        <dbReference type="ARBA" id="ARBA00025228"/>
    </source>
</evidence>
<keyword evidence="21" id="KW-1185">Reference proteome</keyword>
<comment type="pathway">
    <text evidence="3">Cofactor biosynthesis; adenosylcobalamin biosynthesis; adenosylcobalamin from cob(II)yrinate a,c-diamide: step 7/7.</text>
</comment>
<keyword evidence="12 19" id="KW-1133">Transmembrane helix</keyword>
<evidence type="ECO:0000256" key="9">
    <source>
        <dbReference type="ARBA" id="ARBA00022679"/>
    </source>
</evidence>
<keyword evidence="13 19" id="KW-0472">Membrane</keyword>
<protein>
    <recommendedName>
        <fullName evidence="6">Adenosylcobinamide-GDP ribazoletransferase</fullName>
        <ecNumber evidence="5">2.7.8.26</ecNumber>
    </recommendedName>
    <alternativeName>
        <fullName evidence="16">Cobalamin synthase</fullName>
    </alternativeName>
    <alternativeName>
        <fullName evidence="15">Cobalamin-5'-phosphate synthase</fullName>
    </alternativeName>
</protein>
<evidence type="ECO:0000256" key="1">
    <source>
        <dbReference type="ARBA" id="ARBA00001946"/>
    </source>
</evidence>
<dbReference type="Pfam" id="PF02654">
    <property type="entry name" value="CobS"/>
    <property type="match status" value="1"/>
</dbReference>
<evidence type="ECO:0000256" key="6">
    <source>
        <dbReference type="ARBA" id="ARBA00015850"/>
    </source>
</evidence>
<keyword evidence="11" id="KW-0460">Magnesium</keyword>
<evidence type="ECO:0000256" key="12">
    <source>
        <dbReference type="ARBA" id="ARBA00022989"/>
    </source>
</evidence>
<comment type="caution">
    <text evidence="20">The sequence shown here is derived from an EMBL/GenBank/DDBJ whole genome shotgun (WGS) entry which is preliminary data.</text>
</comment>
<comment type="subcellular location">
    <subcellularLocation>
        <location evidence="2">Cell membrane</location>
        <topology evidence="2">Multi-pass membrane protein</topology>
    </subcellularLocation>
</comment>
<evidence type="ECO:0000256" key="18">
    <source>
        <dbReference type="ARBA" id="ARBA00049504"/>
    </source>
</evidence>
<evidence type="ECO:0000256" key="3">
    <source>
        <dbReference type="ARBA" id="ARBA00004663"/>
    </source>
</evidence>
<dbReference type="PANTHER" id="PTHR34148:SF1">
    <property type="entry name" value="ADENOSYLCOBINAMIDE-GDP RIBAZOLETRANSFERASE"/>
    <property type="match status" value="1"/>
</dbReference>
<evidence type="ECO:0000256" key="5">
    <source>
        <dbReference type="ARBA" id="ARBA00013200"/>
    </source>
</evidence>
<evidence type="ECO:0000256" key="7">
    <source>
        <dbReference type="ARBA" id="ARBA00022475"/>
    </source>
</evidence>
<comment type="function">
    <text evidence="14">Joins adenosylcobinamide-GDP and alpha-ribazole to generate adenosylcobalamin (Ado-cobalamin). Also synthesizes adenosylcobalamin 5'-phosphate from adenosylcobinamide-GDP and alpha-ribazole 5'-phosphate.</text>
</comment>
<dbReference type="Proteomes" id="UP000229707">
    <property type="component" value="Unassembled WGS sequence"/>
</dbReference>
<gene>
    <name evidence="20" type="primary">cobS</name>
    <name evidence="20" type="ORF">MAGCAS_246</name>
</gene>
<organism evidence="20 21">
    <name type="scientific">Candidatus Hodgkinia cicadicola</name>
    <dbReference type="NCBI Taxonomy" id="573658"/>
    <lineage>
        <taxon>Bacteria</taxon>
        <taxon>Pseudomonadati</taxon>
        <taxon>Pseudomonadota</taxon>
        <taxon>Alphaproteobacteria</taxon>
        <taxon>Hyphomicrobiales</taxon>
        <taxon>Candidatus Hodgkinia</taxon>
    </lineage>
</organism>
<accession>A0ABX4MEI5</accession>
<proteinExistence type="inferred from homology"/>
<evidence type="ECO:0000256" key="10">
    <source>
        <dbReference type="ARBA" id="ARBA00022692"/>
    </source>
</evidence>
<evidence type="ECO:0000313" key="20">
    <source>
        <dbReference type="EMBL" id="PIM94858.1"/>
    </source>
</evidence>
<evidence type="ECO:0000313" key="21">
    <source>
        <dbReference type="Proteomes" id="UP000229707"/>
    </source>
</evidence>
<keyword evidence="7" id="KW-1003">Cell membrane</keyword>
<evidence type="ECO:0000256" key="8">
    <source>
        <dbReference type="ARBA" id="ARBA00022573"/>
    </source>
</evidence>
<dbReference type="EC" id="2.7.8.26" evidence="5"/>
<feature type="transmembrane region" description="Helical" evidence="19">
    <location>
        <begin position="192"/>
        <end position="211"/>
    </location>
</feature>
<feature type="transmembrane region" description="Helical" evidence="19">
    <location>
        <begin position="39"/>
        <end position="57"/>
    </location>
</feature>
<dbReference type="PANTHER" id="PTHR34148">
    <property type="entry name" value="ADENOSYLCOBINAMIDE-GDP RIBAZOLETRANSFERASE"/>
    <property type="match status" value="1"/>
</dbReference>
<reference evidence="20" key="1">
    <citation type="submission" date="2017-09" db="EMBL/GenBank/DDBJ databases">
        <authorList>
            <person name="Campbell M.A."/>
            <person name="Lukasik P."/>
            <person name="Simon C."/>
            <person name="McCutcheon J.P."/>
        </authorList>
    </citation>
    <scope>NUCLEOTIDE SEQUENCE [LARGE SCALE GENOMIC DNA]</scope>
    <source>
        <strain evidence="20">MAGCAS</strain>
    </source>
</reference>
<evidence type="ECO:0000256" key="11">
    <source>
        <dbReference type="ARBA" id="ARBA00022842"/>
    </source>
</evidence>
<evidence type="ECO:0000256" key="17">
    <source>
        <dbReference type="ARBA" id="ARBA00048623"/>
    </source>
</evidence>
<evidence type="ECO:0000256" key="2">
    <source>
        <dbReference type="ARBA" id="ARBA00004651"/>
    </source>
</evidence>
<dbReference type="EMBL" id="NXGL01000076">
    <property type="protein sequence ID" value="PIM94858.1"/>
    <property type="molecule type" value="Genomic_DNA"/>
</dbReference>
<evidence type="ECO:0000256" key="16">
    <source>
        <dbReference type="ARBA" id="ARBA00032853"/>
    </source>
</evidence>
<comment type="catalytic activity">
    <reaction evidence="17">
        <text>alpha-ribazole + adenosylcob(III)inamide-GDP = adenosylcob(III)alamin + GMP + H(+)</text>
        <dbReference type="Rhea" id="RHEA:16049"/>
        <dbReference type="ChEBI" id="CHEBI:10329"/>
        <dbReference type="ChEBI" id="CHEBI:15378"/>
        <dbReference type="ChEBI" id="CHEBI:18408"/>
        <dbReference type="ChEBI" id="CHEBI:58115"/>
        <dbReference type="ChEBI" id="CHEBI:60487"/>
        <dbReference type="EC" id="2.7.8.26"/>
    </reaction>
</comment>
<name>A0ABX4MEI5_9HYPH</name>
<dbReference type="InterPro" id="IPR003805">
    <property type="entry name" value="CobS"/>
</dbReference>
<comment type="catalytic activity">
    <reaction evidence="18">
        <text>alpha-ribazole 5'-phosphate + adenosylcob(III)inamide-GDP = adenosylcob(III)alamin 5'-phosphate + GMP + H(+)</text>
        <dbReference type="Rhea" id="RHEA:23560"/>
        <dbReference type="ChEBI" id="CHEBI:15378"/>
        <dbReference type="ChEBI" id="CHEBI:57918"/>
        <dbReference type="ChEBI" id="CHEBI:58115"/>
        <dbReference type="ChEBI" id="CHEBI:60487"/>
        <dbReference type="ChEBI" id="CHEBI:60493"/>
        <dbReference type="EC" id="2.7.8.26"/>
    </reaction>
</comment>
<feature type="transmembrane region" description="Helical" evidence="19">
    <location>
        <begin position="137"/>
        <end position="156"/>
    </location>
</feature>
<sequence>MLYKMYLLQTNLLNRISNCLTLISNLKLNNKPTTESTQTMFLSTAIIQSICGLILLWNTNKLGLITYLIIRGLLTNWIHEDAISDCSDSSTKQNITSRLELLKTPTIGAYGSCILTSTILLEYILLSNIKTNKLPTICTICSSIGYFSMVCHWYLIPHAYNSQRCQPKLPTLLIWLLLLSITISLQTSCVQTILLLISNLLLLLAFNLWSLHKFGGHTGNTIGAFKKLSEILSLIIMTN</sequence>
<evidence type="ECO:0000256" key="15">
    <source>
        <dbReference type="ARBA" id="ARBA00032605"/>
    </source>
</evidence>
<comment type="cofactor">
    <cofactor evidence="1">
        <name>Mg(2+)</name>
        <dbReference type="ChEBI" id="CHEBI:18420"/>
    </cofactor>
</comment>
<keyword evidence="9" id="KW-0808">Transferase</keyword>
<feature type="transmembrane region" description="Helical" evidence="19">
    <location>
        <begin position="168"/>
        <end position="185"/>
    </location>
</feature>